<sequence>MQSNASRYLFLFIFGLVVGIVLTVVSMRALQARRDPFPDSVMQVMAKQTDLLKQRVTQNRCTTSDALPRLQSLRAMGNDLETAFPDLAEDSRFSAHASKLRGTLDTAIAAAPGTCGDIEAANRKIGEACQACHQDFAG</sequence>
<dbReference type="EMBL" id="SAWZ01000002">
    <property type="protein sequence ID" value="RXR07026.1"/>
    <property type="molecule type" value="Genomic_DNA"/>
</dbReference>
<evidence type="ECO:0000313" key="2">
    <source>
        <dbReference type="EMBL" id="RXR07026.1"/>
    </source>
</evidence>
<evidence type="ECO:0008006" key="4">
    <source>
        <dbReference type="Google" id="ProtNLM"/>
    </source>
</evidence>
<proteinExistence type="predicted"/>
<dbReference type="GO" id="GO:0005506">
    <property type="term" value="F:iron ion binding"/>
    <property type="evidence" value="ECO:0007669"/>
    <property type="project" value="InterPro"/>
</dbReference>
<keyword evidence="1" id="KW-0472">Membrane</keyword>
<dbReference type="GO" id="GO:0022900">
    <property type="term" value="P:electron transport chain"/>
    <property type="evidence" value="ECO:0007669"/>
    <property type="project" value="InterPro"/>
</dbReference>
<dbReference type="SUPFAM" id="SSF47175">
    <property type="entry name" value="Cytochromes"/>
    <property type="match status" value="1"/>
</dbReference>
<keyword evidence="1" id="KW-1133">Transmembrane helix</keyword>
<dbReference type="AlphaFoldDB" id="A0A4Q1JWP9"/>
<keyword evidence="1" id="KW-0812">Transmembrane</keyword>
<evidence type="ECO:0000313" key="3">
    <source>
        <dbReference type="Proteomes" id="UP000289784"/>
    </source>
</evidence>
<feature type="transmembrane region" description="Helical" evidence="1">
    <location>
        <begin position="6"/>
        <end position="25"/>
    </location>
</feature>
<name>A0A4Q1JWP9_9GAMM</name>
<dbReference type="GO" id="GO:0020037">
    <property type="term" value="F:heme binding"/>
    <property type="evidence" value="ECO:0007669"/>
    <property type="project" value="InterPro"/>
</dbReference>
<gene>
    <name evidence="2" type="ORF">EPA99_03575</name>
</gene>
<evidence type="ECO:0000256" key="1">
    <source>
        <dbReference type="SAM" id="Phobius"/>
    </source>
</evidence>
<reference evidence="2 3" key="1">
    <citation type="submission" date="2019-01" db="EMBL/GenBank/DDBJ databases">
        <title>Pseudoxanthomonas composti sp. nov., isolated from compost.</title>
        <authorList>
            <person name="Yang G."/>
        </authorList>
    </citation>
    <scope>NUCLEOTIDE SEQUENCE [LARGE SCALE GENOMIC DNA]</scope>
    <source>
        <strain evidence="2 3">GSS15</strain>
    </source>
</reference>
<dbReference type="RefSeq" id="WP_129469837.1">
    <property type="nucleotide sequence ID" value="NZ_SAWZ01000002.1"/>
</dbReference>
<protein>
    <recommendedName>
        <fullName evidence="4">Cytochrome c</fullName>
    </recommendedName>
</protein>
<dbReference type="PROSITE" id="PS51009">
    <property type="entry name" value="CYTCII"/>
    <property type="match status" value="1"/>
</dbReference>
<keyword evidence="3" id="KW-1185">Reference proteome</keyword>
<dbReference type="Proteomes" id="UP000289784">
    <property type="component" value="Unassembled WGS sequence"/>
</dbReference>
<organism evidence="2 3">
    <name type="scientific">Pseudoxanthomonas composti</name>
    <dbReference type="NCBI Taxonomy" id="2137479"/>
    <lineage>
        <taxon>Bacteria</taxon>
        <taxon>Pseudomonadati</taxon>
        <taxon>Pseudomonadota</taxon>
        <taxon>Gammaproteobacteria</taxon>
        <taxon>Lysobacterales</taxon>
        <taxon>Lysobacteraceae</taxon>
        <taxon>Pseudoxanthomonas</taxon>
    </lineage>
</organism>
<dbReference type="InterPro" id="IPR002321">
    <property type="entry name" value="Cyt_c_II"/>
</dbReference>
<comment type="caution">
    <text evidence="2">The sequence shown here is derived from an EMBL/GenBank/DDBJ whole genome shotgun (WGS) entry which is preliminary data.</text>
</comment>
<dbReference type="Gene3D" id="1.20.120.10">
    <property type="entry name" value="Cytochrome c/b562"/>
    <property type="match status" value="1"/>
</dbReference>
<dbReference type="GO" id="GO:0009055">
    <property type="term" value="F:electron transfer activity"/>
    <property type="evidence" value="ECO:0007669"/>
    <property type="project" value="InterPro"/>
</dbReference>
<accession>A0A4Q1JWP9</accession>
<dbReference type="OrthoDB" id="5984407at2"/>
<dbReference type="InterPro" id="IPR010980">
    <property type="entry name" value="Cyt_c/b562"/>
</dbReference>